<dbReference type="OrthoDB" id="9766257at2"/>
<keyword evidence="2" id="KW-0547">Nucleotide-binding</keyword>
<dbReference type="SUPFAM" id="SSF52540">
    <property type="entry name" value="P-loop containing nucleoside triphosphate hydrolases"/>
    <property type="match status" value="1"/>
</dbReference>
<dbReference type="Gene3D" id="3.90.320.10">
    <property type="match status" value="1"/>
</dbReference>
<dbReference type="EMBL" id="FUYC01000019">
    <property type="protein sequence ID" value="SKA94071.1"/>
    <property type="molecule type" value="Genomic_DNA"/>
</dbReference>
<evidence type="ECO:0000313" key="2">
    <source>
        <dbReference type="EMBL" id="SKA94071.1"/>
    </source>
</evidence>
<dbReference type="InterPro" id="IPR027417">
    <property type="entry name" value="P-loop_NTPase"/>
</dbReference>
<gene>
    <name evidence="2" type="ORF">SAMN02745704_02542</name>
</gene>
<sequence length="975" mass="111441">MPLPSRSIRLVDWRQDFVRALGRMAVERDPRSLVIIFPHQRPALYLKRFFATDPRVPRPRLLPEMRSFEDMVTHLRHGLDHTPLKPARKLDLAALLHEIALRLRRDHGGLLGELPLEQERFLPWGIRLAALLEEMLRQGITPQDIRHVEGEVIDWAAALLEHLSLFHTEYLKGLEQRDWTTPGRDAHLVMQRLDQALEAPSPLGLGDKDVVCAGFYALSGVEEAIFHRLWEQGRLDVFWHSDPALAQGGKTHSSIFEHRAWMRRWGAEVELFDAARAPHSEPQITFVEGFDLHSQLAALRKELERDPDAADTAVVLPDEGALLPVLHHLPENKEVNVSMGYPLERTALFQLMECVLRCREGQDEQGRYYWRDLLELVRHPYLKMLRAEDGTPLRAVLLWLEGTVRSGDPMQYPSQWLPPYGEALLSDLNGQQADLADKLRLELLDVCLDGFTTVETLGDMARAIQRLAETLLQAGSHLWKAYVTDAEYLARLLTSVIPQLMDTALSHEPLGFRTLSALFRQLCRAERVSFEAEPLTGLQVMGVLETRLLRFRRLFVLDAVEERLPGNAPVDPLLPDPLRPLLGLPDARERDHVSAYNFHRLVKGSERTVLLYQSGVQPGALEGKSVRSRYVEQLLWEEEQRRGELLAPGDKPPLTAVRFRSDPVCHGIATIPRSAFIQERLEQLVDEKGLTPSQLDGYLRCPKQFYYRYLTPLRSLPQVEEDGDRAEFGTVIHDTLRDFFLPYLNDQAGEVDPSTLPAEKLVQTFSASLEQSDFYPRMPLDAQRALLEAGALRLRQFLSKQKKTRILELEQTVRGCIELPNRFIVLHGRLDRVDRRDEGVLIMDYKTGLVSRPRRGFWDQTALWKRMEQPNPEDPALLTGIRDAVRGLQLPAYLRMYAEDRNEVPWNAAWIRLAKDGGEYTLFDKMPPEECVERIQTQCATLLEAVAVHLLNAPVFSPQEGMHCDFCDFRGPCGK</sequence>
<keyword evidence="3" id="KW-1185">Reference proteome</keyword>
<dbReference type="Proteomes" id="UP000190027">
    <property type="component" value="Unassembled WGS sequence"/>
</dbReference>
<evidence type="ECO:0000259" key="1">
    <source>
        <dbReference type="Pfam" id="PF12705"/>
    </source>
</evidence>
<dbReference type="Pfam" id="PF12705">
    <property type="entry name" value="PDDEXK_1"/>
    <property type="match status" value="1"/>
</dbReference>
<proteinExistence type="predicted"/>
<reference evidence="2 3" key="1">
    <citation type="submission" date="2017-02" db="EMBL/GenBank/DDBJ databases">
        <authorList>
            <person name="Peterson S.W."/>
        </authorList>
    </citation>
    <scope>NUCLEOTIDE SEQUENCE [LARGE SCALE GENOMIC DNA]</scope>
    <source>
        <strain evidence="2 3">DSM 16080</strain>
    </source>
</reference>
<dbReference type="InterPro" id="IPR038726">
    <property type="entry name" value="PDDEXK_AddAB-type"/>
</dbReference>
<protein>
    <submittedName>
        <fullName evidence="2">Inactivated superfamily I helicase</fullName>
    </submittedName>
</protein>
<evidence type="ECO:0000313" key="3">
    <source>
        <dbReference type="Proteomes" id="UP000190027"/>
    </source>
</evidence>
<dbReference type="InterPro" id="IPR011604">
    <property type="entry name" value="PDDEXK-like_dom_sf"/>
</dbReference>
<dbReference type="AlphaFoldDB" id="A0A1T4XYH4"/>
<feature type="domain" description="PD-(D/E)XK endonuclease-like" evidence="1">
    <location>
        <begin position="690"/>
        <end position="973"/>
    </location>
</feature>
<dbReference type="RefSeq" id="WP_159447235.1">
    <property type="nucleotide sequence ID" value="NZ_FUYC01000019.1"/>
</dbReference>
<accession>A0A1T4XYH4</accession>
<keyword evidence="2" id="KW-0378">Hydrolase</keyword>
<keyword evidence="2" id="KW-0347">Helicase</keyword>
<keyword evidence="2" id="KW-0067">ATP-binding</keyword>
<name>A0A1T4XYH4_9BACT</name>
<dbReference type="STRING" id="1121449.SAMN02745704_02542"/>
<dbReference type="GO" id="GO:0004386">
    <property type="term" value="F:helicase activity"/>
    <property type="evidence" value="ECO:0007669"/>
    <property type="project" value="UniProtKB-KW"/>
</dbReference>
<organism evidence="2 3">
    <name type="scientific">Paucidesulfovibrio gracilis DSM 16080</name>
    <dbReference type="NCBI Taxonomy" id="1121449"/>
    <lineage>
        <taxon>Bacteria</taxon>
        <taxon>Pseudomonadati</taxon>
        <taxon>Thermodesulfobacteriota</taxon>
        <taxon>Desulfovibrionia</taxon>
        <taxon>Desulfovibrionales</taxon>
        <taxon>Desulfovibrionaceae</taxon>
        <taxon>Paucidesulfovibrio</taxon>
    </lineage>
</organism>